<organism evidence="1 2">
    <name type="scientific">Dendrothele bispora (strain CBS 962.96)</name>
    <dbReference type="NCBI Taxonomy" id="1314807"/>
    <lineage>
        <taxon>Eukaryota</taxon>
        <taxon>Fungi</taxon>
        <taxon>Dikarya</taxon>
        <taxon>Basidiomycota</taxon>
        <taxon>Agaricomycotina</taxon>
        <taxon>Agaricomycetes</taxon>
        <taxon>Agaricomycetidae</taxon>
        <taxon>Agaricales</taxon>
        <taxon>Agaricales incertae sedis</taxon>
        <taxon>Dendrothele</taxon>
    </lineage>
</organism>
<gene>
    <name evidence="1" type="ORF">K435DRAFT_871493</name>
</gene>
<name>A0A4S8L4D6_DENBC</name>
<keyword evidence="2" id="KW-1185">Reference proteome</keyword>
<sequence length="148" mass="16238">MFDWNNPNISPFELSFVETPHSDLLTSLLDAPTNGERLFDGSIQPQFHMEIKRFLAEGRYLVIESGDFALTVNSDNGTSLVASNATDSKFDDSSQRFVVHTTDPTDASAKTFKISSGPDIQGNSTMYIEADLGLGAGLGYLFEEMKSE</sequence>
<evidence type="ECO:0000313" key="2">
    <source>
        <dbReference type="Proteomes" id="UP000297245"/>
    </source>
</evidence>
<dbReference type="Proteomes" id="UP000297245">
    <property type="component" value="Unassembled WGS sequence"/>
</dbReference>
<dbReference type="AlphaFoldDB" id="A0A4S8L4D6"/>
<proteinExistence type="predicted"/>
<protein>
    <submittedName>
        <fullName evidence="1">Uncharacterized protein</fullName>
    </submittedName>
</protein>
<evidence type="ECO:0000313" key="1">
    <source>
        <dbReference type="EMBL" id="THU83241.1"/>
    </source>
</evidence>
<dbReference type="OrthoDB" id="5135119at2759"/>
<reference evidence="1 2" key="1">
    <citation type="journal article" date="2019" name="Nat. Ecol. Evol.">
        <title>Megaphylogeny resolves global patterns of mushroom evolution.</title>
        <authorList>
            <person name="Varga T."/>
            <person name="Krizsan K."/>
            <person name="Foldi C."/>
            <person name="Dima B."/>
            <person name="Sanchez-Garcia M."/>
            <person name="Sanchez-Ramirez S."/>
            <person name="Szollosi G.J."/>
            <person name="Szarkandi J.G."/>
            <person name="Papp V."/>
            <person name="Albert L."/>
            <person name="Andreopoulos W."/>
            <person name="Angelini C."/>
            <person name="Antonin V."/>
            <person name="Barry K.W."/>
            <person name="Bougher N.L."/>
            <person name="Buchanan P."/>
            <person name="Buyck B."/>
            <person name="Bense V."/>
            <person name="Catcheside P."/>
            <person name="Chovatia M."/>
            <person name="Cooper J."/>
            <person name="Damon W."/>
            <person name="Desjardin D."/>
            <person name="Finy P."/>
            <person name="Geml J."/>
            <person name="Haridas S."/>
            <person name="Hughes K."/>
            <person name="Justo A."/>
            <person name="Karasinski D."/>
            <person name="Kautmanova I."/>
            <person name="Kiss B."/>
            <person name="Kocsube S."/>
            <person name="Kotiranta H."/>
            <person name="LaButti K.M."/>
            <person name="Lechner B.E."/>
            <person name="Liimatainen K."/>
            <person name="Lipzen A."/>
            <person name="Lukacs Z."/>
            <person name="Mihaltcheva S."/>
            <person name="Morgado L.N."/>
            <person name="Niskanen T."/>
            <person name="Noordeloos M.E."/>
            <person name="Ohm R.A."/>
            <person name="Ortiz-Santana B."/>
            <person name="Ovrebo C."/>
            <person name="Racz N."/>
            <person name="Riley R."/>
            <person name="Savchenko A."/>
            <person name="Shiryaev A."/>
            <person name="Soop K."/>
            <person name="Spirin V."/>
            <person name="Szebenyi C."/>
            <person name="Tomsovsky M."/>
            <person name="Tulloss R.E."/>
            <person name="Uehling J."/>
            <person name="Grigoriev I.V."/>
            <person name="Vagvolgyi C."/>
            <person name="Papp T."/>
            <person name="Martin F.M."/>
            <person name="Miettinen O."/>
            <person name="Hibbett D.S."/>
            <person name="Nagy L.G."/>
        </authorList>
    </citation>
    <scope>NUCLEOTIDE SEQUENCE [LARGE SCALE GENOMIC DNA]</scope>
    <source>
        <strain evidence="1 2">CBS 962.96</strain>
    </source>
</reference>
<accession>A0A4S8L4D6</accession>
<dbReference type="EMBL" id="ML179676">
    <property type="protein sequence ID" value="THU83241.1"/>
    <property type="molecule type" value="Genomic_DNA"/>
</dbReference>